<evidence type="ECO:0000256" key="1">
    <source>
        <dbReference type="ARBA" id="ARBA00004604"/>
    </source>
</evidence>
<keyword evidence="9" id="KW-1185">Reference proteome</keyword>
<protein>
    <recommendedName>
        <fullName evidence="4">Ribosome production factor 2 homolog</fullName>
    </recommendedName>
    <alternativeName>
        <fullName evidence="4">Ribosome biogenesis protein RPF2 homolog</fullName>
    </alternativeName>
</protein>
<feature type="chain" id="PRO_5042257614" description="Ribosome production factor 2 homolog" evidence="6">
    <location>
        <begin position="18"/>
        <end position="341"/>
    </location>
</feature>
<dbReference type="PROSITE" id="PS50833">
    <property type="entry name" value="BRIX"/>
    <property type="match status" value="1"/>
</dbReference>
<comment type="similarity">
    <text evidence="2 4">Belongs to the RPF2 family.</text>
</comment>
<dbReference type="AlphaFoldDB" id="A0AAD3DHC2"/>
<reference evidence="8 9" key="1">
    <citation type="journal article" date="2021" name="Sci. Rep.">
        <title>Genome sequencing of the multicellular alga Astrephomene provides insights into convergent evolution of germ-soma differentiation.</title>
        <authorList>
            <person name="Yamashita S."/>
            <person name="Yamamoto K."/>
            <person name="Matsuzaki R."/>
            <person name="Suzuki S."/>
            <person name="Yamaguchi H."/>
            <person name="Hirooka S."/>
            <person name="Minakuchi Y."/>
            <person name="Miyagishima S."/>
            <person name="Kawachi M."/>
            <person name="Toyoda A."/>
            <person name="Nozaki H."/>
        </authorList>
    </citation>
    <scope>NUCLEOTIDE SEQUENCE [LARGE SCALE GENOMIC DNA]</scope>
    <source>
        <strain evidence="8 9">NIES-4017</strain>
    </source>
</reference>
<dbReference type="PANTHER" id="PTHR12728:SF0">
    <property type="entry name" value="RIBOSOME PRODUCTION FACTOR 2 HOMOLOG"/>
    <property type="match status" value="1"/>
</dbReference>
<evidence type="ECO:0000313" key="9">
    <source>
        <dbReference type="Proteomes" id="UP001054857"/>
    </source>
</evidence>
<dbReference type="Proteomes" id="UP001054857">
    <property type="component" value="Unassembled WGS sequence"/>
</dbReference>
<keyword evidence="6" id="KW-0732">Signal</keyword>
<evidence type="ECO:0000256" key="3">
    <source>
        <dbReference type="ARBA" id="ARBA00023242"/>
    </source>
</evidence>
<sequence>LFSLVQVLEYLFTGLLALGGATSNGGRMQVEDATPLVPGQTKLVKPKTRRGKRHLERRAPKAVEDAKRALFLYGNQTSQVVKDVLTDLFQLKRLEGHKFTRKNENVRPFEPGGETSLEFYCNKNNCPLFVLGSHTKKRPHNIVIGRMFDFHLYDALELGVDEFKAMKNFGAAGAAAQIGNKPCIIFVGEKFESVPALALAKSLLLDMFRGEQIDRINLAGIDRVVMAVALDDARLQLRQYAIRFKKSGSRIPRVALSEMGPQLGLSVRRYRLPPSDMQQEAMKQPKLGKKKQKNVSSDALDGKIGRIYMPKQNMDTMGLSKYKGTKRERRDSARESAEAKK</sequence>
<dbReference type="Pfam" id="PF04427">
    <property type="entry name" value="Brix"/>
    <property type="match status" value="1"/>
</dbReference>
<comment type="subcellular location">
    <subcellularLocation>
        <location evidence="1 4">Nucleus</location>
        <location evidence="1 4">Nucleolus</location>
    </subcellularLocation>
</comment>
<accession>A0AAD3DHC2</accession>
<dbReference type="GO" id="GO:0000463">
    <property type="term" value="P:maturation of LSU-rRNA from tricistronic rRNA transcript (SSU-rRNA, 5.8S rRNA, LSU-rRNA)"/>
    <property type="evidence" value="ECO:0007669"/>
    <property type="project" value="TreeGrafter"/>
</dbReference>
<dbReference type="InterPro" id="IPR039770">
    <property type="entry name" value="Rpf2"/>
</dbReference>
<evidence type="ECO:0000259" key="7">
    <source>
        <dbReference type="PROSITE" id="PS50833"/>
    </source>
</evidence>
<feature type="domain" description="Brix" evidence="7">
    <location>
        <begin position="67"/>
        <end position="276"/>
    </location>
</feature>
<organism evidence="8 9">
    <name type="scientific">Astrephomene gubernaculifera</name>
    <dbReference type="NCBI Taxonomy" id="47775"/>
    <lineage>
        <taxon>Eukaryota</taxon>
        <taxon>Viridiplantae</taxon>
        <taxon>Chlorophyta</taxon>
        <taxon>core chlorophytes</taxon>
        <taxon>Chlorophyceae</taxon>
        <taxon>CS clade</taxon>
        <taxon>Chlamydomonadales</taxon>
        <taxon>Astrephomenaceae</taxon>
        <taxon>Astrephomene</taxon>
    </lineage>
</organism>
<dbReference type="EMBL" id="BMAR01000001">
    <property type="protein sequence ID" value="GFR40757.1"/>
    <property type="molecule type" value="Genomic_DNA"/>
</dbReference>
<feature type="signal peptide" evidence="6">
    <location>
        <begin position="1"/>
        <end position="17"/>
    </location>
</feature>
<keyword evidence="3 4" id="KW-0539">Nucleus</keyword>
<evidence type="ECO:0000256" key="2">
    <source>
        <dbReference type="ARBA" id="ARBA00010782"/>
    </source>
</evidence>
<evidence type="ECO:0000313" key="8">
    <source>
        <dbReference type="EMBL" id="GFR40757.1"/>
    </source>
</evidence>
<feature type="compositionally biased region" description="Basic and acidic residues" evidence="5">
    <location>
        <begin position="328"/>
        <end position="341"/>
    </location>
</feature>
<evidence type="ECO:0000256" key="6">
    <source>
        <dbReference type="SAM" id="SignalP"/>
    </source>
</evidence>
<gene>
    <name evidence="8" type="ORF">Agub_g1369</name>
</gene>
<comment type="caution">
    <text evidence="8">The sequence shown here is derived from an EMBL/GenBank/DDBJ whole genome shotgun (WGS) entry which is preliminary data.</text>
</comment>
<dbReference type="InterPro" id="IPR007109">
    <property type="entry name" value="Brix"/>
</dbReference>
<feature type="region of interest" description="Disordered" evidence="5">
    <location>
        <begin position="277"/>
        <end position="341"/>
    </location>
</feature>
<dbReference type="GO" id="GO:0000027">
    <property type="term" value="P:ribosomal large subunit assembly"/>
    <property type="evidence" value="ECO:0007669"/>
    <property type="project" value="InterPro"/>
</dbReference>
<feature type="non-terminal residue" evidence="8">
    <location>
        <position position="341"/>
    </location>
</feature>
<evidence type="ECO:0000256" key="4">
    <source>
        <dbReference type="RuleBase" id="RU367086"/>
    </source>
</evidence>
<dbReference type="PANTHER" id="PTHR12728">
    <property type="entry name" value="BRIX DOMAIN CONTAINING PROTEIN"/>
    <property type="match status" value="1"/>
</dbReference>
<evidence type="ECO:0000256" key="5">
    <source>
        <dbReference type="SAM" id="MobiDB-lite"/>
    </source>
</evidence>
<name>A0AAD3DHC2_9CHLO</name>
<feature type="non-terminal residue" evidence="8">
    <location>
        <position position="1"/>
    </location>
</feature>
<proteinExistence type="inferred from homology"/>
<dbReference type="GO" id="GO:0005730">
    <property type="term" value="C:nucleolus"/>
    <property type="evidence" value="ECO:0007669"/>
    <property type="project" value="UniProtKB-SubCell"/>
</dbReference>
<dbReference type="GO" id="GO:0019843">
    <property type="term" value="F:rRNA binding"/>
    <property type="evidence" value="ECO:0007669"/>
    <property type="project" value="UniProtKB-UniRule"/>
</dbReference>
<dbReference type="SMART" id="SM00879">
    <property type="entry name" value="Brix"/>
    <property type="match status" value="1"/>
</dbReference>